<dbReference type="RefSeq" id="WP_010743610.1">
    <property type="nucleotide sequence ID" value="NZ_KE136357.1"/>
</dbReference>
<keyword evidence="1" id="KW-1133">Transmembrane helix</keyword>
<organism evidence="3 5">
    <name type="scientific">Enterococcus avium ATCC 14025</name>
    <dbReference type="NCBI Taxonomy" id="1140002"/>
    <lineage>
        <taxon>Bacteria</taxon>
        <taxon>Bacillati</taxon>
        <taxon>Bacillota</taxon>
        <taxon>Bacilli</taxon>
        <taxon>Lactobacillales</taxon>
        <taxon>Enterococcaceae</taxon>
        <taxon>Enterococcus</taxon>
    </lineage>
</organism>
<dbReference type="Proteomes" id="UP000014107">
    <property type="component" value="Unassembled WGS sequence"/>
</dbReference>
<dbReference type="Proteomes" id="UP000014104">
    <property type="component" value="Unassembled WGS sequence"/>
</dbReference>
<dbReference type="EMBL" id="AHYV01000005">
    <property type="protein sequence ID" value="EOT51089.1"/>
    <property type="molecule type" value="Genomic_DNA"/>
</dbReference>
<dbReference type="EMBL" id="ASWL01000002">
    <property type="protein sequence ID" value="EOU23602.1"/>
    <property type="molecule type" value="Genomic_DNA"/>
</dbReference>
<keyword evidence="1" id="KW-0812">Transmembrane</keyword>
<comment type="caution">
    <text evidence="3">The sequence shown here is derived from an EMBL/GenBank/DDBJ whole genome shotgun (WGS) entry which is preliminary data.</text>
</comment>
<evidence type="ECO:0000313" key="3">
    <source>
        <dbReference type="EMBL" id="EOU23602.1"/>
    </source>
</evidence>
<keyword evidence="4" id="KW-1185">Reference proteome</keyword>
<evidence type="ECO:0008006" key="6">
    <source>
        <dbReference type="Google" id="ProtNLM"/>
    </source>
</evidence>
<dbReference type="AlphaFoldDB" id="A0AAV3J3P2"/>
<feature type="transmembrane region" description="Helical" evidence="1">
    <location>
        <begin position="6"/>
        <end position="24"/>
    </location>
</feature>
<keyword evidence="1" id="KW-0472">Membrane</keyword>
<protein>
    <recommendedName>
        <fullName evidence="6">DUF5590 domain-containing protein</fullName>
    </recommendedName>
</protein>
<evidence type="ECO:0000313" key="2">
    <source>
        <dbReference type="EMBL" id="EOT51089.1"/>
    </source>
</evidence>
<evidence type="ECO:0000313" key="5">
    <source>
        <dbReference type="Proteomes" id="UP000014107"/>
    </source>
</evidence>
<evidence type="ECO:0000313" key="4">
    <source>
        <dbReference type="Proteomes" id="UP000014104"/>
    </source>
</evidence>
<accession>A0AAV3J3P2</accession>
<proteinExistence type="predicted"/>
<name>A0AAV3J3P2_ENTAV</name>
<evidence type="ECO:0000256" key="1">
    <source>
        <dbReference type="SAM" id="Phobius"/>
    </source>
</evidence>
<gene>
    <name evidence="3" type="ORF">I570_01467</name>
    <name evidence="2" type="ORF">OMU_00418</name>
</gene>
<reference evidence="3 5" key="2">
    <citation type="submission" date="2013-03" db="EMBL/GenBank/DDBJ databases">
        <title>The Genome Sequence of Enterococcus avium ATCC_14025 (PacBio/Illumina hybrid assembly).</title>
        <authorList>
            <consortium name="The Broad Institute Genomics Platform"/>
            <consortium name="The Broad Institute Genome Sequencing Center for Infectious Disease"/>
            <person name="Earl A."/>
            <person name="Russ C."/>
            <person name="Gilmore M."/>
            <person name="Surin D."/>
            <person name="Walker B."/>
            <person name="Young S."/>
            <person name="Zeng Q."/>
            <person name="Gargeya S."/>
            <person name="Fitzgerald M."/>
            <person name="Haas B."/>
            <person name="Abouelleil A."/>
            <person name="Allen A.W."/>
            <person name="Alvarado L."/>
            <person name="Arachchi H.M."/>
            <person name="Berlin A.M."/>
            <person name="Chapman S.B."/>
            <person name="Gainer-Dewar J."/>
            <person name="Goldberg J."/>
            <person name="Griggs A."/>
            <person name="Gujja S."/>
            <person name="Hansen M."/>
            <person name="Howarth C."/>
            <person name="Imamovic A."/>
            <person name="Ireland A."/>
            <person name="Larimer J."/>
            <person name="McCowan C."/>
            <person name="Murphy C."/>
            <person name="Pearson M."/>
            <person name="Poon T.W."/>
            <person name="Priest M."/>
            <person name="Roberts A."/>
            <person name="Saif S."/>
            <person name="Shea T."/>
            <person name="Sisk P."/>
            <person name="Sykes S."/>
            <person name="Wortman J."/>
            <person name="Nusbaum C."/>
            <person name="Birren B."/>
        </authorList>
    </citation>
    <scope>NUCLEOTIDE SEQUENCE [LARGE SCALE GENOMIC DNA]</scope>
    <source>
        <strain evidence="3 5">ATCC 14025</strain>
    </source>
</reference>
<reference evidence="2 4" key="1">
    <citation type="submission" date="2013-03" db="EMBL/GenBank/DDBJ databases">
        <title>The Genome Sequence of Enterococcus avium ATCC_14025 (Illumina only assembly).</title>
        <authorList>
            <consortium name="The Broad Institute Genomics Platform"/>
            <consortium name="The Broad Institute Genome Sequencing Center for Infectious Disease"/>
            <person name="Earl A."/>
            <person name="Russ C."/>
            <person name="Gilmore M."/>
            <person name="Surin D."/>
            <person name="Walker B."/>
            <person name="Young S."/>
            <person name="Zeng Q."/>
            <person name="Gargeya S."/>
            <person name="Fitzgerald M."/>
            <person name="Haas B."/>
            <person name="Abouelleil A."/>
            <person name="Allen A.W."/>
            <person name="Alvarado L."/>
            <person name="Arachchi H.M."/>
            <person name="Berlin A.M."/>
            <person name="Chapman S.B."/>
            <person name="Gainer-Dewar J."/>
            <person name="Goldberg J."/>
            <person name="Griggs A."/>
            <person name="Gujja S."/>
            <person name="Hansen M."/>
            <person name="Howarth C."/>
            <person name="Imamovic A."/>
            <person name="Ireland A."/>
            <person name="Larimer J."/>
            <person name="McCowan C."/>
            <person name="Murphy C."/>
            <person name="Pearson M."/>
            <person name="Poon T.W."/>
            <person name="Priest M."/>
            <person name="Roberts A."/>
            <person name="Saif S."/>
            <person name="Shea T."/>
            <person name="Sisk P."/>
            <person name="Sykes S."/>
            <person name="Wortman J."/>
            <person name="Nusbaum C."/>
            <person name="Birren B."/>
        </authorList>
    </citation>
    <scope>NUCLEOTIDE SEQUENCE [LARGE SCALE GENOMIC DNA]</scope>
    <source>
        <strain evidence="2 4">ATCC 14025</strain>
    </source>
</reference>
<sequence length="175" mass="19787">MKSSDWIQVIAICLTLIVSVISIVQSNRSIKLTEKTIEESNRPYVSAYVDIIDTTFFAKYLVLKNFGNTMATISKLTFEGLEEDQVNRNRQMKSLVGGSIAPNQKFSTAVEPDFRGNVIVQITYSDTQGKTYKDIFHLYFGQTTDMMWQKDTSKNRSEEAKAINNAAHAIVKTLK</sequence>